<dbReference type="eggNOG" id="COG0154">
    <property type="taxonomic scope" value="Bacteria"/>
</dbReference>
<dbReference type="AlphaFoldDB" id="L0F547"/>
<evidence type="ECO:0000256" key="3">
    <source>
        <dbReference type="ARBA" id="ARBA00022840"/>
    </source>
</evidence>
<gene>
    <name evidence="6" type="primary">gatA</name>
    <name evidence="8" type="ordered locus">Desdi_0498</name>
</gene>
<feature type="domain" description="Amidase" evidence="7">
    <location>
        <begin position="24"/>
        <end position="465"/>
    </location>
</feature>
<dbReference type="InterPro" id="IPR023631">
    <property type="entry name" value="Amidase_dom"/>
</dbReference>
<keyword evidence="1 6" id="KW-0436">Ligase</keyword>
<comment type="subunit">
    <text evidence="6">Heterotrimer of A, B and C subunits.</text>
</comment>
<dbReference type="OrthoDB" id="9811471at2"/>
<dbReference type="Pfam" id="PF01425">
    <property type="entry name" value="Amidase"/>
    <property type="match status" value="1"/>
</dbReference>
<name>L0F547_DESDL</name>
<evidence type="ECO:0000256" key="2">
    <source>
        <dbReference type="ARBA" id="ARBA00022741"/>
    </source>
</evidence>
<keyword evidence="2 6" id="KW-0547">Nucleotide-binding</keyword>
<organism evidence="8 9">
    <name type="scientific">Desulfitobacterium dichloroeliminans (strain LMG P-21439 / DCA1)</name>
    <dbReference type="NCBI Taxonomy" id="871963"/>
    <lineage>
        <taxon>Bacteria</taxon>
        <taxon>Bacillati</taxon>
        <taxon>Bacillota</taxon>
        <taxon>Clostridia</taxon>
        <taxon>Eubacteriales</taxon>
        <taxon>Desulfitobacteriaceae</taxon>
        <taxon>Desulfitobacterium</taxon>
    </lineage>
</organism>
<dbReference type="GO" id="GO:0030956">
    <property type="term" value="C:glutamyl-tRNA(Gln) amidotransferase complex"/>
    <property type="evidence" value="ECO:0007669"/>
    <property type="project" value="InterPro"/>
</dbReference>
<dbReference type="NCBIfam" id="TIGR00132">
    <property type="entry name" value="gatA"/>
    <property type="match status" value="1"/>
</dbReference>
<reference evidence="9" key="1">
    <citation type="submission" date="2012-02" db="EMBL/GenBank/DDBJ databases">
        <title>Complete sequence of Desulfitobacterium dichloroeliminans LMG P-21439.</title>
        <authorList>
            <person name="Lucas S."/>
            <person name="Han J."/>
            <person name="Lapidus A."/>
            <person name="Cheng J.-F."/>
            <person name="Goodwin L."/>
            <person name="Pitluck S."/>
            <person name="Peters L."/>
            <person name="Ovchinnikova G."/>
            <person name="Teshima H."/>
            <person name="Detter J.C."/>
            <person name="Han C."/>
            <person name="Tapia R."/>
            <person name="Land M."/>
            <person name="Hauser L."/>
            <person name="Kyrpides N."/>
            <person name="Ivanova N."/>
            <person name="Pagani I."/>
            <person name="Kruse T."/>
            <person name="de Vos W.M."/>
            <person name="Boon N."/>
            <person name="Smidt H."/>
            <person name="Woyke T."/>
        </authorList>
    </citation>
    <scope>NUCLEOTIDE SEQUENCE [LARGE SCALE GENOMIC DNA]</scope>
    <source>
        <strain evidence="9">LMG P-21439 / DCA1</strain>
    </source>
</reference>
<sequence>MELNTLTVQQLSGLLEKKEVSSLEITQDYLNRIKKMDNDLQAFVTITETEALDQARLVDEKRMRGEELSSLAGIPMAAQDNICTGGVKTTCASKMLNNYIPPTDATAIVRLKKAGSILIGKTNMDEFGMGSSTENSAFFTTKNPYNYTSVPGGAGGGSAAAVAAGETTFALGSDMGGDIRQPAAFCGVIGFKPTYGYVPRTGLISTASSLDQMGAFSRDMTDMALILNTICGHDAYDSTSALVAVPDFQKSLINDVKGLKIGLPKEYFAAGVEPKVAAKFQEAIKKLEELGASCIEISLPHTEYAVTAHYIISCAEASSNLARYDGVRYGQRVDGEDVLSMFMKTRSQGFGAEVKRRILTGTHVLSTGKYDEYYTEALKVRTLNKEDFAQAFEKVDCLLTPATLTTAYRSGEMAGDPLAMYRSDVCAIPASLAGLPAMSLPFGLVDQMPVGLQLIGSHFNDKTLLRVGYALEQNTDQTRLKPNLIRG</sequence>
<proteinExistence type="inferred from homology"/>
<evidence type="ECO:0000256" key="4">
    <source>
        <dbReference type="ARBA" id="ARBA00022917"/>
    </source>
</evidence>
<dbReference type="PANTHER" id="PTHR11895:SF151">
    <property type="entry name" value="GLUTAMYL-TRNA(GLN) AMIDOTRANSFERASE SUBUNIT A"/>
    <property type="match status" value="1"/>
</dbReference>
<comment type="catalytic activity">
    <reaction evidence="6">
        <text>L-glutamyl-tRNA(Gln) + L-glutamine + ATP + H2O = L-glutaminyl-tRNA(Gln) + L-glutamate + ADP + phosphate + H(+)</text>
        <dbReference type="Rhea" id="RHEA:17521"/>
        <dbReference type="Rhea" id="RHEA-COMP:9681"/>
        <dbReference type="Rhea" id="RHEA-COMP:9684"/>
        <dbReference type="ChEBI" id="CHEBI:15377"/>
        <dbReference type="ChEBI" id="CHEBI:15378"/>
        <dbReference type="ChEBI" id="CHEBI:29985"/>
        <dbReference type="ChEBI" id="CHEBI:30616"/>
        <dbReference type="ChEBI" id="CHEBI:43474"/>
        <dbReference type="ChEBI" id="CHEBI:58359"/>
        <dbReference type="ChEBI" id="CHEBI:78520"/>
        <dbReference type="ChEBI" id="CHEBI:78521"/>
        <dbReference type="ChEBI" id="CHEBI:456216"/>
        <dbReference type="EC" id="6.3.5.7"/>
    </reaction>
</comment>
<dbReference type="SUPFAM" id="SSF75304">
    <property type="entry name" value="Amidase signature (AS) enzymes"/>
    <property type="match status" value="1"/>
</dbReference>
<evidence type="ECO:0000256" key="6">
    <source>
        <dbReference type="HAMAP-Rule" id="MF_00120"/>
    </source>
</evidence>
<dbReference type="HOGENOM" id="CLU_009600_0_3_9"/>
<dbReference type="InterPro" id="IPR036928">
    <property type="entry name" value="AS_sf"/>
</dbReference>
<keyword evidence="9" id="KW-1185">Reference proteome</keyword>
<comment type="function">
    <text evidence="5 6">Allows the formation of correctly charged Gln-tRNA(Gln) through the transamidation of misacylated Glu-tRNA(Gln) in organisms which lack glutaminyl-tRNA synthetase. The reaction takes place in the presence of glutamine and ATP through an activated gamma-phospho-Glu-tRNA(Gln).</text>
</comment>
<dbReference type="GO" id="GO:0050567">
    <property type="term" value="F:glutaminyl-tRNA synthase (glutamine-hydrolyzing) activity"/>
    <property type="evidence" value="ECO:0007669"/>
    <property type="project" value="UniProtKB-UniRule"/>
</dbReference>
<dbReference type="GO" id="GO:0005524">
    <property type="term" value="F:ATP binding"/>
    <property type="evidence" value="ECO:0007669"/>
    <property type="project" value="UniProtKB-KW"/>
</dbReference>
<accession>L0F547</accession>
<dbReference type="RefSeq" id="WP_015261043.1">
    <property type="nucleotide sequence ID" value="NC_019903.1"/>
</dbReference>
<dbReference type="STRING" id="871963.Desdi_0498"/>
<dbReference type="InterPro" id="IPR004412">
    <property type="entry name" value="GatA"/>
</dbReference>
<dbReference type="EC" id="6.3.5.7" evidence="6"/>
<evidence type="ECO:0000256" key="1">
    <source>
        <dbReference type="ARBA" id="ARBA00022598"/>
    </source>
</evidence>
<dbReference type="Gene3D" id="3.90.1300.10">
    <property type="entry name" value="Amidase signature (AS) domain"/>
    <property type="match status" value="1"/>
</dbReference>
<dbReference type="HAMAP" id="MF_00120">
    <property type="entry name" value="GatA"/>
    <property type="match status" value="1"/>
</dbReference>
<evidence type="ECO:0000256" key="5">
    <source>
        <dbReference type="ARBA" id="ARBA00025295"/>
    </source>
</evidence>
<protein>
    <recommendedName>
        <fullName evidence="6">Glutamyl-tRNA(Gln) amidotransferase subunit A</fullName>
        <shortName evidence="6">Glu-ADT subunit A</shortName>
        <ecNumber evidence="6">6.3.5.7</ecNumber>
    </recommendedName>
</protein>
<keyword evidence="4 6" id="KW-0648">Protein biosynthesis</keyword>
<comment type="similarity">
    <text evidence="6">Belongs to the amidase family. GatA subfamily.</text>
</comment>
<evidence type="ECO:0000313" key="8">
    <source>
        <dbReference type="EMBL" id="AGA68038.1"/>
    </source>
</evidence>
<dbReference type="KEGG" id="ddl:Desdi_0498"/>
<keyword evidence="8" id="KW-0808">Transferase</keyword>
<dbReference type="EMBL" id="CP003344">
    <property type="protein sequence ID" value="AGA68038.1"/>
    <property type="molecule type" value="Genomic_DNA"/>
</dbReference>
<dbReference type="GO" id="GO:0016740">
    <property type="term" value="F:transferase activity"/>
    <property type="evidence" value="ECO:0007669"/>
    <property type="project" value="UniProtKB-KW"/>
</dbReference>
<dbReference type="Proteomes" id="UP000010797">
    <property type="component" value="Chromosome"/>
</dbReference>
<evidence type="ECO:0000313" key="9">
    <source>
        <dbReference type="Proteomes" id="UP000010797"/>
    </source>
</evidence>
<dbReference type="PANTHER" id="PTHR11895">
    <property type="entry name" value="TRANSAMIDASE"/>
    <property type="match status" value="1"/>
</dbReference>
<comment type="caution">
    <text evidence="6">Lacks conserved residue(s) required for the propagation of feature annotation.</text>
</comment>
<dbReference type="InterPro" id="IPR000120">
    <property type="entry name" value="Amidase"/>
</dbReference>
<keyword evidence="3 6" id="KW-0067">ATP-binding</keyword>
<dbReference type="GO" id="GO:0006412">
    <property type="term" value="P:translation"/>
    <property type="evidence" value="ECO:0007669"/>
    <property type="project" value="UniProtKB-UniRule"/>
</dbReference>
<evidence type="ECO:0000259" key="7">
    <source>
        <dbReference type="Pfam" id="PF01425"/>
    </source>
</evidence>